<dbReference type="AlphaFoldDB" id="A0A0G0WMV7"/>
<reference evidence="2 3" key="1">
    <citation type="journal article" date="2015" name="Nature">
        <title>rRNA introns, odd ribosomes, and small enigmatic genomes across a large radiation of phyla.</title>
        <authorList>
            <person name="Brown C.T."/>
            <person name="Hug L.A."/>
            <person name="Thomas B.C."/>
            <person name="Sharon I."/>
            <person name="Castelle C.J."/>
            <person name="Singh A."/>
            <person name="Wilkins M.J."/>
            <person name="Williams K.H."/>
            <person name="Banfield J.F."/>
        </authorList>
    </citation>
    <scope>NUCLEOTIDE SEQUENCE [LARGE SCALE GENOMIC DNA]</scope>
</reference>
<proteinExistence type="predicted"/>
<accession>A0A0G0WMV7</accession>
<evidence type="ECO:0000313" key="3">
    <source>
        <dbReference type="Proteomes" id="UP000034380"/>
    </source>
</evidence>
<feature type="transmembrane region" description="Helical" evidence="1">
    <location>
        <begin position="140"/>
        <end position="158"/>
    </location>
</feature>
<feature type="transmembrane region" description="Helical" evidence="1">
    <location>
        <begin position="178"/>
        <end position="198"/>
    </location>
</feature>
<feature type="transmembrane region" description="Helical" evidence="1">
    <location>
        <begin position="113"/>
        <end position="131"/>
    </location>
</feature>
<keyword evidence="1" id="KW-0812">Transmembrane</keyword>
<gene>
    <name evidence="2" type="ORF">UU70_C0016G0007</name>
</gene>
<feature type="transmembrane region" description="Helical" evidence="1">
    <location>
        <begin position="254"/>
        <end position="275"/>
    </location>
</feature>
<protein>
    <recommendedName>
        <fullName evidence="4">Glycosyltransferase RgtA/B/C/D-like domain-containing protein</fullName>
    </recommendedName>
</protein>
<feature type="transmembrane region" description="Helical" evidence="1">
    <location>
        <begin position="12"/>
        <end position="33"/>
    </location>
</feature>
<name>A0A0G0WMV7_9BACT</name>
<feature type="transmembrane region" description="Helical" evidence="1">
    <location>
        <begin position="311"/>
        <end position="331"/>
    </location>
</feature>
<comment type="caution">
    <text evidence="2">The sequence shown here is derived from an EMBL/GenBank/DDBJ whole genome shotgun (WGS) entry which is preliminary data.</text>
</comment>
<evidence type="ECO:0000256" key="1">
    <source>
        <dbReference type="SAM" id="Phobius"/>
    </source>
</evidence>
<evidence type="ECO:0008006" key="4">
    <source>
        <dbReference type="Google" id="ProtNLM"/>
    </source>
</evidence>
<keyword evidence="1" id="KW-0472">Membrane</keyword>
<feature type="transmembrane region" description="Helical" evidence="1">
    <location>
        <begin position="210"/>
        <end position="234"/>
    </location>
</feature>
<organism evidence="2 3">
    <name type="scientific">Candidatus Yanofskybacteria bacterium GW2011_GWA1_41_6</name>
    <dbReference type="NCBI Taxonomy" id="1619020"/>
    <lineage>
        <taxon>Bacteria</taxon>
        <taxon>Candidatus Yanofskyibacteriota</taxon>
    </lineage>
</organism>
<dbReference type="Proteomes" id="UP000034380">
    <property type="component" value="Unassembled WGS sequence"/>
</dbReference>
<dbReference type="EMBL" id="LCBQ01000016">
    <property type="protein sequence ID" value="KKS13427.1"/>
    <property type="molecule type" value="Genomic_DNA"/>
</dbReference>
<feature type="transmembrane region" description="Helical" evidence="1">
    <location>
        <begin position="77"/>
        <end position="107"/>
    </location>
</feature>
<keyword evidence="1" id="KW-1133">Transmembrane helix</keyword>
<feature type="transmembrane region" description="Helical" evidence="1">
    <location>
        <begin position="287"/>
        <end position="305"/>
    </location>
</feature>
<feature type="transmembrane region" description="Helical" evidence="1">
    <location>
        <begin position="338"/>
        <end position="356"/>
    </location>
</feature>
<sequence length="503" mass="58013">MSPIRISTFFKFTSLVIFFALAGAVFVHSLGSINQDIGRHIKTGKIILETKHVPETNLFSYTEPDVPFINHHWLSEVVFYILNLFIGLKGLIIFKAGILITTFWLLWRSVAKKIEPLPFIIAGLVGLLVMLDRTDVRPEIFSYLFLAYFLFAIFQAKYSQKYTWLYVTPLVQLVWTNMHIYFILGPMLLGLFAIDRWINRDPDWRLIVKITGFSLIATVINPNGIYGALTPFNILNSYGYSIVENQSILFIKNYGILLTRINIFILATILFWLSFIPALKRHGFKSYIFEVGTGLAFTILGFDMIRNLGPYAIVFIPIFALNLQSWLFPTFNNYKIKAGTYVIIIAICLFSLNAVVDNKFYRWAGSGDIFGLEVSAGAEGGANFVKDNKLAGPVFNNFDVGSYLIWKLYPNQKVFVDGRPEAYSVDFFQKIYIPMQQSPELWKKYSDQYKINYVFFDYHDITPWAQTFLSFISQDKNWPLVYQDDSVVIFVRRTQQNLPLIQK</sequence>
<evidence type="ECO:0000313" key="2">
    <source>
        <dbReference type="EMBL" id="KKS13427.1"/>
    </source>
</evidence>